<keyword evidence="2 6" id="KW-0812">Transmembrane</keyword>
<feature type="transmembrane region" description="Helical" evidence="6">
    <location>
        <begin position="394"/>
        <end position="416"/>
    </location>
</feature>
<feature type="transmembrane region" description="Helical" evidence="6">
    <location>
        <begin position="88"/>
        <end position="108"/>
    </location>
</feature>
<evidence type="ECO:0000313" key="8">
    <source>
        <dbReference type="Proteomes" id="UP000654075"/>
    </source>
</evidence>
<dbReference type="InterPro" id="IPR008521">
    <property type="entry name" value="Mg_trans_NIPA"/>
</dbReference>
<organism evidence="7 8">
    <name type="scientific">Polarella glacialis</name>
    <name type="common">Dinoflagellate</name>
    <dbReference type="NCBI Taxonomy" id="89957"/>
    <lineage>
        <taxon>Eukaryota</taxon>
        <taxon>Sar</taxon>
        <taxon>Alveolata</taxon>
        <taxon>Dinophyceae</taxon>
        <taxon>Suessiales</taxon>
        <taxon>Suessiaceae</taxon>
        <taxon>Polarella</taxon>
    </lineage>
</organism>
<keyword evidence="8" id="KW-1185">Reference proteome</keyword>
<dbReference type="Pfam" id="PF05653">
    <property type="entry name" value="Mg_trans_NIPA"/>
    <property type="match status" value="1"/>
</dbReference>
<feature type="transmembrane region" description="Helical" evidence="6">
    <location>
        <begin position="15"/>
        <end position="39"/>
    </location>
</feature>
<evidence type="ECO:0000256" key="1">
    <source>
        <dbReference type="ARBA" id="ARBA00004141"/>
    </source>
</evidence>
<evidence type="ECO:0000313" key="7">
    <source>
        <dbReference type="EMBL" id="CAE8589943.1"/>
    </source>
</evidence>
<keyword evidence="4 6" id="KW-0472">Membrane</keyword>
<dbReference type="EMBL" id="CAJNNV010003987">
    <property type="protein sequence ID" value="CAE8589943.1"/>
    <property type="molecule type" value="Genomic_DNA"/>
</dbReference>
<keyword evidence="3 6" id="KW-1133">Transmembrane helix</keyword>
<feature type="transmembrane region" description="Helical" evidence="6">
    <location>
        <begin position="51"/>
        <end position="68"/>
    </location>
</feature>
<dbReference type="OrthoDB" id="165382at2759"/>
<sequence length="500" mass="54592">MGMNMLLSPVFDLSGYAFAPASVIAPFTASAIVWNTLIAPFTMGETLTRRRLLSAVIVFLTSTATVFFKQDRSVIWTVERVHQVFLRWPTFIYCTCFFAWFFVNTCFLMKYPKGSVVRGFSLGATAGSLAGNMWCTRITAVFMADCLNGHCEAWTDWSAWVVLLGAIFFALLNIPYMARGMKQYEVLFMVTLFMGSNIVANCVSAAVVLNEMDGEPWWKVAGYVSCILGMIGGMTLLAKGEISRSAMATPIKDDESQDTANEDEGEETDEGEANDVIFMPARDLGAAFAAAGHGGSTGSEGTAASAEASVKGDGKGKAFWEFKDVVALPSDEDNGLATAVRSFWEFKDVVALLSDEDNGLATAVRCQSTLNGIRQMKKYRATFMDWSKQARSTYVISFCLIILGSAPLLHMVPVLLRKTSFRYQARMASLKDVHHAPAHVAPIDPNLWSPSAPVMFRRTYSDPCGLTGVEEETDTKVEQDWIAVPAPAIAKGLPSSTCTS</sequence>
<feature type="transmembrane region" description="Helical" evidence="6">
    <location>
        <begin position="186"/>
        <end position="208"/>
    </location>
</feature>
<evidence type="ECO:0000256" key="4">
    <source>
        <dbReference type="ARBA" id="ARBA00023136"/>
    </source>
</evidence>
<accession>A0A813DTR9</accession>
<evidence type="ECO:0000256" key="3">
    <source>
        <dbReference type="ARBA" id="ARBA00022989"/>
    </source>
</evidence>
<gene>
    <name evidence="7" type="ORF">PGLA1383_LOCUS8673</name>
</gene>
<dbReference type="PANTHER" id="PTHR12570">
    <property type="match status" value="1"/>
</dbReference>
<protein>
    <submittedName>
        <fullName evidence="7">Uncharacterized protein</fullName>
    </submittedName>
</protein>
<name>A0A813DTR9_POLGL</name>
<dbReference type="GO" id="GO:0015095">
    <property type="term" value="F:magnesium ion transmembrane transporter activity"/>
    <property type="evidence" value="ECO:0007669"/>
    <property type="project" value="InterPro"/>
</dbReference>
<dbReference type="AlphaFoldDB" id="A0A813DTR9"/>
<comment type="subcellular location">
    <subcellularLocation>
        <location evidence="1">Membrane</location>
        <topology evidence="1">Multi-pass membrane protein</topology>
    </subcellularLocation>
</comment>
<evidence type="ECO:0000256" key="6">
    <source>
        <dbReference type="SAM" id="Phobius"/>
    </source>
</evidence>
<dbReference type="Proteomes" id="UP000654075">
    <property type="component" value="Unassembled WGS sequence"/>
</dbReference>
<dbReference type="GO" id="GO:0016020">
    <property type="term" value="C:membrane"/>
    <property type="evidence" value="ECO:0007669"/>
    <property type="project" value="UniProtKB-SubCell"/>
</dbReference>
<feature type="transmembrane region" description="Helical" evidence="6">
    <location>
        <begin position="120"/>
        <end position="142"/>
    </location>
</feature>
<comment type="caution">
    <text evidence="7">The sequence shown here is derived from an EMBL/GenBank/DDBJ whole genome shotgun (WGS) entry which is preliminary data.</text>
</comment>
<evidence type="ECO:0000256" key="2">
    <source>
        <dbReference type="ARBA" id="ARBA00022692"/>
    </source>
</evidence>
<evidence type="ECO:0000256" key="5">
    <source>
        <dbReference type="SAM" id="MobiDB-lite"/>
    </source>
</evidence>
<feature type="transmembrane region" description="Helical" evidence="6">
    <location>
        <begin position="220"/>
        <end position="238"/>
    </location>
</feature>
<feature type="compositionally biased region" description="Acidic residues" evidence="5">
    <location>
        <begin position="255"/>
        <end position="273"/>
    </location>
</feature>
<feature type="transmembrane region" description="Helical" evidence="6">
    <location>
        <begin position="157"/>
        <end position="174"/>
    </location>
</feature>
<dbReference type="InterPro" id="IPR037185">
    <property type="entry name" value="EmrE-like"/>
</dbReference>
<feature type="region of interest" description="Disordered" evidence="5">
    <location>
        <begin position="248"/>
        <end position="275"/>
    </location>
</feature>
<reference evidence="7" key="1">
    <citation type="submission" date="2021-02" db="EMBL/GenBank/DDBJ databases">
        <authorList>
            <person name="Dougan E. K."/>
            <person name="Rhodes N."/>
            <person name="Thang M."/>
            <person name="Chan C."/>
        </authorList>
    </citation>
    <scope>NUCLEOTIDE SEQUENCE</scope>
</reference>
<proteinExistence type="predicted"/>
<dbReference type="SUPFAM" id="SSF103481">
    <property type="entry name" value="Multidrug resistance efflux transporter EmrE"/>
    <property type="match status" value="1"/>
</dbReference>